<feature type="domain" description="D-isomer specific 2-hydroxyacid dehydrogenase catalytic" evidence="6">
    <location>
        <begin position="3"/>
        <end position="319"/>
    </location>
</feature>
<evidence type="ECO:0000259" key="6">
    <source>
        <dbReference type="Pfam" id="PF00389"/>
    </source>
</evidence>
<dbReference type="Gene3D" id="3.40.50.720">
    <property type="entry name" value="NAD(P)-binding Rossmann-like Domain"/>
    <property type="match status" value="2"/>
</dbReference>
<accession>A0A259U0L5</accession>
<dbReference type="AlphaFoldDB" id="A0A259U0L5"/>
<sequence length="401" mass="42493">MTILVADSFSPAAQERLRMAGHTLISEPSLKDDALTAALAEHSPEVLIVRSTKVTPEALDASPNLELVVRAGAGVDTISVDGASRRGIFVANCPGKNAAAVAELAWGLILALDRRIPDNVAEARGGTWNKKEFAGARGVQGRTLGLIGMGSIGHEMVTRAKAFGMPVVAWSRSLTASGAADLGVHHAATPLDVARQADVVSVHVASTPDTRHLVDDAFVDAMREGAFLLNTSRADVVDETAVARGLDEKGLRFATDVPANEPQDKQTEDWDYALQDHPSVYITHHVGASTDEATEAIGQEAARVVLTYAETGRVENGVNLADQTPATHLLTVRHLDRVGVLAGVLEVAREAGWNVQEMENLIFAGAEAACARIRFDGEPDAATLDRIRDVEHVIAAKALAL</sequence>
<evidence type="ECO:0000256" key="4">
    <source>
        <dbReference type="ARBA" id="ARBA00029440"/>
    </source>
</evidence>
<feature type="domain" description="D-isomer specific 2-hydroxyacid dehydrogenase NAD-binding" evidence="7">
    <location>
        <begin position="107"/>
        <end position="287"/>
    </location>
</feature>
<evidence type="ECO:0000256" key="3">
    <source>
        <dbReference type="ARBA" id="ARBA00023027"/>
    </source>
</evidence>
<keyword evidence="3" id="KW-0520">NAD</keyword>
<evidence type="ECO:0000256" key="1">
    <source>
        <dbReference type="ARBA" id="ARBA00005854"/>
    </source>
</evidence>
<dbReference type="InterPro" id="IPR045865">
    <property type="entry name" value="ACT-like_dom_sf"/>
</dbReference>
<reference evidence="8 9" key="1">
    <citation type="submission" date="2016-11" db="EMBL/GenBank/DDBJ databases">
        <title>Study of marine rhodopsin-containing bacteria.</title>
        <authorList>
            <person name="Yoshizawa S."/>
            <person name="Kumagai Y."/>
            <person name="Kogure K."/>
        </authorList>
    </citation>
    <scope>NUCLEOTIDE SEQUENCE [LARGE SCALE GENOMIC DNA]</scope>
    <source>
        <strain evidence="8 9">SG-29</strain>
    </source>
</reference>
<dbReference type="PANTHER" id="PTHR42789">
    <property type="entry name" value="D-ISOMER SPECIFIC 2-HYDROXYACID DEHYDROGENASE FAMILY PROTEIN (AFU_ORTHOLOGUE AFUA_6G10090)"/>
    <property type="match status" value="1"/>
</dbReference>
<dbReference type="SUPFAM" id="SSF51735">
    <property type="entry name" value="NAD(P)-binding Rossmann-fold domains"/>
    <property type="match status" value="1"/>
</dbReference>
<evidence type="ECO:0000256" key="2">
    <source>
        <dbReference type="ARBA" id="ARBA00023002"/>
    </source>
</evidence>
<comment type="caution">
    <text evidence="8">The sequence shown here is derived from an EMBL/GenBank/DDBJ whole genome shotgun (WGS) entry which is preliminary data.</text>
</comment>
<keyword evidence="2 5" id="KW-0560">Oxidoreductase</keyword>
<dbReference type="InParanoid" id="A0A259U0L5"/>
<dbReference type="OrthoDB" id="9777288at2"/>
<proteinExistence type="inferred from homology"/>
<dbReference type="Pfam" id="PF02826">
    <property type="entry name" value="2-Hacid_dh_C"/>
    <property type="match status" value="1"/>
</dbReference>
<gene>
    <name evidence="8" type="ORF">BSZ36_11435</name>
</gene>
<comment type="similarity">
    <text evidence="1 5">Belongs to the D-isomer specific 2-hydroxyacid dehydrogenase family.</text>
</comment>
<evidence type="ECO:0000313" key="8">
    <source>
        <dbReference type="EMBL" id="OZC03539.1"/>
    </source>
</evidence>
<keyword evidence="9" id="KW-1185">Reference proteome</keyword>
<dbReference type="GO" id="GO:0051287">
    <property type="term" value="F:NAD binding"/>
    <property type="evidence" value="ECO:0007669"/>
    <property type="project" value="InterPro"/>
</dbReference>
<evidence type="ECO:0000256" key="5">
    <source>
        <dbReference type="RuleBase" id="RU003719"/>
    </source>
</evidence>
<protein>
    <submittedName>
        <fullName evidence="8">Hydroxyacid dehydrogenase</fullName>
    </submittedName>
</protein>
<dbReference type="EMBL" id="MQWB01000001">
    <property type="protein sequence ID" value="OZC03539.1"/>
    <property type="molecule type" value="Genomic_DNA"/>
</dbReference>
<dbReference type="InterPro" id="IPR050857">
    <property type="entry name" value="D-2-hydroxyacid_DH"/>
</dbReference>
<comment type="pathway">
    <text evidence="4">Amino-acid biosynthesis.</text>
</comment>
<dbReference type="SUPFAM" id="SSF55021">
    <property type="entry name" value="ACT-like"/>
    <property type="match status" value="1"/>
</dbReference>
<dbReference type="InterPro" id="IPR036291">
    <property type="entry name" value="NAD(P)-bd_dom_sf"/>
</dbReference>
<dbReference type="PANTHER" id="PTHR42789:SF1">
    <property type="entry name" value="D-ISOMER SPECIFIC 2-HYDROXYACID DEHYDROGENASE FAMILY PROTEIN (AFU_ORTHOLOGUE AFUA_6G10090)"/>
    <property type="match status" value="1"/>
</dbReference>
<dbReference type="Proteomes" id="UP000216446">
    <property type="component" value="Unassembled WGS sequence"/>
</dbReference>
<dbReference type="RefSeq" id="WP_094549013.1">
    <property type="nucleotide sequence ID" value="NZ_MQWB01000001.1"/>
</dbReference>
<name>A0A259U0L5_9BACT</name>
<dbReference type="InterPro" id="IPR006139">
    <property type="entry name" value="D-isomer_2_OHA_DH_cat_dom"/>
</dbReference>
<evidence type="ECO:0000259" key="7">
    <source>
        <dbReference type="Pfam" id="PF02826"/>
    </source>
</evidence>
<dbReference type="InterPro" id="IPR006140">
    <property type="entry name" value="D-isomer_DH_NAD-bd"/>
</dbReference>
<evidence type="ECO:0000313" key="9">
    <source>
        <dbReference type="Proteomes" id="UP000216446"/>
    </source>
</evidence>
<dbReference type="SUPFAM" id="SSF52283">
    <property type="entry name" value="Formate/glycerate dehydrogenase catalytic domain-like"/>
    <property type="match status" value="1"/>
</dbReference>
<organism evidence="8 9">
    <name type="scientific">Rubricoccus marinus</name>
    <dbReference type="NCBI Taxonomy" id="716817"/>
    <lineage>
        <taxon>Bacteria</taxon>
        <taxon>Pseudomonadati</taxon>
        <taxon>Rhodothermota</taxon>
        <taxon>Rhodothermia</taxon>
        <taxon>Rhodothermales</taxon>
        <taxon>Rubricoccaceae</taxon>
        <taxon>Rubricoccus</taxon>
    </lineage>
</organism>
<dbReference type="GO" id="GO:0016616">
    <property type="term" value="F:oxidoreductase activity, acting on the CH-OH group of donors, NAD or NADP as acceptor"/>
    <property type="evidence" value="ECO:0007669"/>
    <property type="project" value="InterPro"/>
</dbReference>
<dbReference type="Pfam" id="PF00389">
    <property type="entry name" value="2-Hacid_dh"/>
    <property type="match status" value="1"/>
</dbReference>
<dbReference type="Gene3D" id="3.30.70.260">
    <property type="match status" value="1"/>
</dbReference>